<dbReference type="eggNOG" id="ENOG502ZC3W">
    <property type="taxonomic scope" value="Bacteria"/>
</dbReference>
<protein>
    <recommendedName>
        <fullName evidence="3">DUF2808 domain-containing protein</fullName>
    </recommendedName>
</protein>
<evidence type="ECO:0000313" key="1">
    <source>
        <dbReference type="EMBL" id="ACB50404.1"/>
    </source>
</evidence>
<organism evidence="1 2">
    <name type="scientific">Crocosphaera subtropica (strain ATCC 51142 / BH68)</name>
    <name type="common">Cyanothece sp. (strain ATCC 51142)</name>
    <dbReference type="NCBI Taxonomy" id="43989"/>
    <lineage>
        <taxon>Bacteria</taxon>
        <taxon>Bacillati</taxon>
        <taxon>Cyanobacteriota</taxon>
        <taxon>Cyanophyceae</taxon>
        <taxon>Oscillatoriophycideae</taxon>
        <taxon>Chroococcales</taxon>
        <taxon>Aphanothecaceae</taxon>
        <taxon>Crocosphaera</taxon>
        <taxon>Crocosphaera subtropica</taxon>
    </lineage>
</organism>
<dbReference type="Proteomes" id="UP000001203">
    <property type="component" value="Chromosome circular"/>
</dbReference>
<dbReference type="HOGENOM" id="CLU_133074_0_0_3"/>
<name>B1WTT8_CROS5</name>
<dbReference type="STRING" id="43989.cce_1053"/>
<gene>
    <name evidence="1" type="ordered locus">cce_1053</name>
</gene>
<keyword evidence="2" id="KW-1185">Reference proteome</keyword>
<dbReference type="AlphaFoldDB" id="B1WTT8"/>
<dbReference type="KEGG" id="cyt:cce_1053"/>
<dbReference type="Pfam" id="PF10989">
    <property type="entry name" value="DUF2808"/>
    <property type="match status" value="1"/>
</dbReference>
<proteinExistence type="predicted"/>
<accession>B1WTT8</accession>
<evidence type="ECO:0008006" key="3">
    <source>
        <dbReference type="Google" id="ProtNLM"/>
    </source>
</evidence>
<dbReference type="InterPro" id="IPR021256">
    <property type="entry name" value="DUF2808"/>
</dbReference>
<sequence length="211" mass="23514">MLCLTTGVNYDCSILKTSDSKTELIMNKVKTLATGLSKRFMATLALSGCLLAGVQTLSLANGNSGLVIFSGVEERSDILDYKLDFNGRPKFYGERMRLRISKKKLTQGVSKFFISYLKDPEFDGKFNTNSVEVRVDGESLPLREVYWDKESRVVEIDLKEPLEAGNSAEIVFSNVKNPSSGTYYFIGDVLTSGQIPLRVYVGTWIVSFSRT</sequence>
<dbReference type="EMBL" id="CP000806">
    <property type="protein sequence ID" value="ACB50404.1"/>
    <property type="molecule type" value="Genomic_DNA"/>
</dbReference>
<evidence type="ECO:0000313" key="2">
    <source>
        <dbReference type="Proteomes" id="UP000001203"/>
    </source>
</evidence>
<reference evidence="1 2" key="1">
    <citation type="journal article" date="2008" name="Proc. Natl. Acad. Sci. U.S.A.">
        <title>The genome of Cyanothece 51142, a unicellular diazotrophic cyanobacterium important in the marine nitrogen cycle.</title>
        <authorList>
            <person name="Welsh E.A."/>
            <person name="Liberton M."/>
            <person name="Stoeckel J."/>
            <person name="Loh T."/>
            <person name="Elvitigala T."/>
            <person name="Wang C."/>
            <person name="Wollam A."/>
            <person name="Fulton R.S."/>
            <person name="Clifton S.W."/>
            <person name="Jacobs J.M."/>
            <person name="Aurora R."/>
            <person name="Ghosh B.K."/>
            <person name="Sherman L.A."/>
            <person name="Smith R.D."/>
            <person name="Wilson R.K."/>
            <person name="Pakrasi H.B."/>
        </authorList>
    </citation>
    <scope>NUCLEOTIDE SEQUENCE [LARGE SCALE GENOMIC DNA]</scope>
    <source>
        <strain evidence="2">ATCC 51142 / BH68</strain>
    </source>
</reference>